<dbReference type="AlphaFoldDB" id="A0A9X7B8Q6"/>
<reference evidence="1 2" key="1">
    <citation type="submission" date="2017-09" db="EMBL/GenBank/DDBJ databases">
        <title>Large-scale bioinformatics analysis of Bacillus genomes uncovers conserved roles of natural products in bacterial physiology.</title>
        <authorList>
            <consortium name="Agbiome Team Llc"/>
            <person name="Bleich R.M."/>
            <person name="Grubbs K.J."/>
            <person name="Santa Maria K.C."/>
            <person name="Allen S.E."/>
            <person name="Farag S."/>
            <person name="Shank E.A."/>
            <person name="Bowers A."/>
        </authorList>
    </citation>
    <scope>NUCLEOTIDE SEQUENCE [LARGE SCALE GENOMIC DNA]</scope>
    <source>
        <strain evidence="1 2">AFS060282</strain>
    </source>
</reference>
<comment type="caution">
    <text evidence="1">The sequence shown here is derived from an EMBL/GenBank/DDBJ whole genome shotgun (WGS) entry which is preliminary data.</text>
</comment>
<gene>
    <name evidence="1" type="ORF">COK98_26150</name>
</gene>
<evidence type="ECO:0000313" key="2">
    <source>
        <dbReference type="Proteomes" id="UP000226257"/>
    </source>
</evidence>
<sequence>MVYLKNAFELVGTSFFTTYNANLFQKDKMVNKFAYVYALNTTHIGEFYAIQKEAQKKKHKKMDM</sequence>
<dbReference type="RefSeq" id="WP_098660180.1">
    <property type="nucleotide sequence ID" value="NZ_JARPOP010000006.1"/>
</dbReference>
<evidence type="ECO:0000313" key="1">
    <source>
        <dbReference type="EMBL" id="PFV02771.1"/>
    </source>
</evidence>
<protein>
    <submittedName>
        <fullName evidence="1">Uncharacterized protein</fullName>
    </submittedName>
</protein>
<organism evidence="1 2">
    <name type="scientific">Bacillus cereus</name>
    <dbReference type="NCBI Taxonomy" id="1396"/>
    <lineage>
        <taxon>Bacteria</taxon>
        <taxon>Bacillati</taxon>
        <taxon>Bacillota</taxon>
        <taxon>Bacilli</taxon>
        <taxon>Bacillales</taxon>
        <taxon>Bacillaceae</taxon>
        <taxon>Bacillus</taxon>
        <taxon>Bacillus cereus group</taxon>
    </lineage>
</organism>
<accession>A0A9X7B8Q6</accession>
<proteinExistence type="predicted"/>
<dbReference type="Proteomes" id="UP000226257">
    <property type="component" value="Unassembled WGS sequence"/>
</dbReference>
<dbReference type="EMBL" id="NVDQ01000039">
    <property type="protein sequence ID" value="PFV02771.1"/>
    <property type="molecule type" value="Genomic_DNA"/>
</dbReference>
<name>A0A9X7B8Q6_BACCE</name>